<dbReference type="EMBL" id="BARV01027438">
    <property type="protein sequence ID" value="GAI37259.1"/>
    <property type="molecule type" value="Genomic_DNA"/>
</dbReference>
<feature type="domain" description="AB hydrolase-1" evidence="1">
    <location>
        <begin position="36"/>
        <end position="87"/>
    </location>
</feature>
<evidence type="ECO:0000313" key="2">
    <source>
        <dbReference type="EMBL" id="GAI37259.1"/>
    </source>
</evidence>
<name>X1Q1Z8_9ZZZZ</name>
<dbReference type="SUPFAM" id="SSF53474">
    <property type="entry name" value="alpha/beta-Hydrolases"/>
    <property type="match status" value="1"/>
</dbReference>
<protein>
    <recommendedName>
        <fullName evidence="1">AB hydrolase-1 domain-containing protein</fullName>
    </recommendedName>
</protein>
<accession>X1Q1Z8</accession>
<dbReference type="AlphaFoldDB" id="X1Q1Z8"/>
<feature type="non-terminal residue" evidence="2">
    <location>
        <position position="1"/>
    </location>
</feature>
<sequence>SYELLKIPGVKDTMLSIIRSGVSISRSNPETIITDKLHLVKVPTLLIHGAQDTVIPLEYAQSACRLIPDCRLEIIDECGHCPHLEKASEFNEAVISFLGG</sequence>
<reference evidence="2" key="1">
    <citation type="journal article" date="2014" name="Front. Microbiol.">
        <title>High frequency of phylogenetically diverse reductive dehalogenase-homologous genes in deep subseafloor sedimentary metagenomes.</title>
        <authorList>
            <person name="Kawai M."/>
            <person name="Futagami T."/>
            <person name="Toyoda A."/>
            <person name="Takaki Y."/>
            <person name="Nishi S."/>
            <person name="Hori S."/>
            <person name="Arai W."/>
            <person name="Tsubouchi T."/>
            <person name="Morono Y."/>
            <person name="Uchiyama I."/>
            <person name="Ito T."/>
            <person name="Fujiyama A."/>
            <person name="Inagaki F."/>
            <person name="Takami H."/>
        </authorList>
    </citation>
    <scope>NUCLEOTIDE SEQUENCE</scope>
    <source>
        <strain evidence="2">Expedition CK06-06</strain>
    </source>
</reference>
<proteinExistence type="predicted"/>
<dbReference type="PANTHER" id="PTHR43689">
    <property type="entry name" value="HYDROLASE"/>
    <property type="match status" value="1"/>
</dbReference>
<gene>
    <name evidence="2" type="ORF">S06H3_44145</name>
</gene>
<dbReference type="PANTHER" id="PTHR43689:SF8">
    <property type="entry name" value="ALPHA_BETA-HYDROLASES SUPERFAMILY PROTEIN"/>
    <property type="match status" value="1"/>
</dbReference>
<dbReference type="Pfam" id="PF00561">
    <property type="entry name" value="Abhydrolase_1"/>
    <property type="match status" value="1"/>
</dbReference>
<dbReference type="Gene3D" id="3.40.50.1820">
    <property type="entry name" value="alpha/beta hydrolase"/>
    <property type="match status" value="1"/>
</dbReference>
<comment type="caution">
    <text evidence="2">The sequence shown here is derived from an EMBL/GenBank/DDBJ whole genome shotgun (WGS) entry which is preliminary data.</text>
</comment>
<evidence type="ECO:0000259" key="1">
    <source>
        <dbReference type="Pfam" id="PF00561"/>
    </source>
</evidence>
<organism evidence="2">
    <name type="scientific">marine sediment metagenome</name>
    <dbReference type="NCBI Taxonomy" id="412755"/>
    <lineage>
        <taxon>unclassified sequences</taxon>
        <taxon>metagenomes</taxon>
        <taxon>ecological metagenomes</taxon>
    </lineage>
</organism>
<dbReference type="InterPro" id="IPR000073">
    <property type="entry name" value="AB_hydrolase_1"/>
</dbReference>
<dbReference type="InterPro" id="IPR029058">
    <property type="entry name" value="AB_hydrolase_fold"/>
</dbReference>